<evidence type="ECO:0000313" key="5">
    <source>
        <dbReference type="Proteomes" id="UP001465447"/>
    </source>
</evidence>
<protein>
    <submittedName>
        <fullName evidence="4">TIR domain-containing protein</fullName>
    </submittedName>
</protein>
<dbReference type="InterPro" id="IPR035897">
    <property type="entry name" value="Toll_tir_struct_dom_sf"/>
</dbReference>
<gene>
    <name evidence="4" type="ORF">QA539_00230</name>
</gene>
<dbReference type="InterPro" id="IPR000157">
    <property type="entry name" value="TIR_dom"/>
</dbReference>
<dbReference type="AlphaFoldDB" id="A0AAU6RLC8"/>
<organism evidence="4 5">
    <name type="scientific">Macrococcus psychrotolerans</name>
    <dbReference type="NCBI Taxonomy" id="3039389"/>
    <lineage>
        <taxon>Bacteria</taxon>
        <taxon>Bacillati</taxon>
        <taxon>Bacillota</taxon>
        <taxon>Bacilli</taxon>
        <taxon>Bacillales</taxon>
        <taxon>Staphylococcaceae</taxon>
        <taxon>Macrococcus</taxon>
    </lineage>
</organism>
<evidence type="ECO:0000313" key="4">
    <source>
        <dbReference type="EMBL" id="WZE70962.1"/>
    </source>
</evidence>
<name>A0AAU6RLC8_9STAP</name>
<evidence type="ECO:0000259" key="3">
    <source>
        <dbReference type="PROSITE" id="PS51534"/>
    </source>
</evidence>
<feature type="domain" description="TIR" evidence="2">
    <location>
        <begin position="1"/>
        <end position="146"/>
    </location>
</feature>
<proteinExistence type="predicted"/>
<dbReference type="SUPFAM" id="SSF52200">
    <property type="entry name" value="Toll/Interleukin receptor TIR domain"/>
    <property type="match status" value="1"/>
</dbReference>
<sequence length="307" mass="36142">MKKKIFISYAWDENEDKKVVDLAEMLEEYKEIEVVFDKWDVSKGKELPHFMEQGIQQSDFVLVICSKRYKENTDKRVGGSGYEARLMSDEILRNVGEDRFLPILLNETDKDSIPNFLKGRVWTALYHDKESKQFSNEMNDLLATIVGHKKKVKEKTKSVFDRLAETKTIIDNYDEIKILGIKQEEVTVPKMDGTRGSALYSIPFLLNQQPSREWSEIFIYKWNNPRVYSTMHRFGKARVVADKIILDGTTIEEVKNYHRDTLIMCVKDANKDYKNMIEKKAEQQKRERSRINEFEEALKRNIDDITF</sequence>
<dbReference type="Proteomes" id="UP001465447">
    <property type="component" value="Chromosome"/>
</dbReference>
<dbReference type="Pfam" id="PF08357">
    <property type="entry name" value="SEFIR"/>
    <property type="match status" value="1"/>
</dbReference>
<accession>A0AAU6RLC8</accession>
<dbReference type="InterPro" id="IPR013568">
    <property type="entry name" value="SEFIR_dom"/>
</dbReference>
<feature type="domain" description="SEFIR" evidence="3">
    <location>
        <begin position="2"/>
        <end position="134"/>
    </location>
</feature>
<dbReference type="PROSITE" id="PS50104">
    <property type="entry name" value="TIR"/>
    <property type="match status" value="1"/>
</dbReference>
<dbReference type="EMBL" id="CP124591">
    <property type="protein sequence ID" value="WZE70962.1"/>
    <property type="molecule type" value="Genomic_DNA"/>
</dbReference>
<evidence type="ECO:0000259" key="2">
    <source>
        <dbReference type="PROSITE" id="PS50104"/>
    </source>
</evidence>
<feature type="coiled-coil region" evidence="1">
    <location>
        <begin position="266"/>
        <end position="297"/>
    </location>
</feature>
<dbReference type="RefSeq" id="WP_232755807.1">
    <property type="nucleotide sequence ID" value="NZ_CP124591.1"/>
</dbReference>
<dbReference type="KEGG" id="mpsh:QA539_00230"/>
<keyword evidence="1" id="KW-0175">Coiled coil</keyword>
<keyword evidence="5" id="KW-1185">Reference proteome</keyword>
<dbReference type="Gene3D" id="3.40.50.10140">
    <property type="entry name" value="Toll/interleukin-1 receptor homology (TIR) domain"/>
    <property type="match status" value="1"/>
</dbReference>
<dbReference type="GO" id="GO:0007165">
    <property type="term" value="P:signal transduction"/>
    <property type="evidence" value="ECO:0007669"/>
    <property type="project" value="InterPro"/>
</dbReference>
<reference evidence="4 5" key="1">
    <citation type="submission" date="2023-04" db="EMBL/GenBank/DDBJ databases">
        <title>Macrococci isolated from food, foodproducing animals, and human clinical materials.</title>
        <authorList>
            <person name="Maslanova I."/>
            <person name="Svec P."/>
            <person name="Sedlacek I."/>
            <person name="Novakova D."/>
            <person name="Keller J.E."/>
            <person name="Schwendener S."/>
            <person name="Finstrlova A."/>
            <person name="Botka T."/>
            <person name="Kovarovic V."/>
            <person name="Petras P."/>
            <person name="Perreten V."/>
            <person name="Pantucek R."/>
        </authorList>
    </citation>
    <scope>NUCLEOTIDE SEQUENCE [LARGE SCALE GENOMIC DNA]</scope>
    <source>
        <strain evidence="4 5">CCM 8659</strain>
    </source>
</reference>
<evidence type="ECO:0000256" key="1">
    <source>
        <dbReference type="SAM" id="Coils"/>
    </source>
</evidence>
<dbReference type="PROSITE" id="PS51534">
    <property type="entry name" value="SEFIR"/>
    <property type="match status" value="1"/>
</dbReference>